<evidence type="ECO:0000256" key="1">
    <source>
        <dbReference type="SAM" id="SignalP"/>
    </source>
</evidence>
<dbReference type="RefSeq" id="WP_020583901.1">
    <property type="nucleotide sequence ID" value="NZ_JOJP01000001.1"/>
</dbReference>
<dbReference type="AlphaFoldDB" id="A0A081KDH6"/>
<feature type="chain" id="PRO_5001758928" evidence="1">
    <location>
        <begin position="25"/>
        <end position="88"/>
    </location>
</feature>
<name>A0A081KDH6_9GAMM</name>
<organism evidence="2 3">
    <name type="scientific">Endozoicomonas elysicola</name>
    <dbReference type="NCBI Taxonomy" id="305900"/>
    <lineage>
        <taxon>Bacteria</taxon>
        <taxon>Pseudomonadati</taxon>
        <taxon>Pseudomonadota</taxon>
        <taxon>Gammaproteobacteria</taxon>
        <taxon>Oceanospirillales</taxon>
        <taxon>Endozoicomonadaceae</taxon>
        <taxon>Endozoicomonas</taxon>
    </lineage>
</organism>
<gene>
    <name evidence="2" type="ORF">GV64_17025</name>
</gene>
<keyword evidence="1" id="KW-0732">Signal</keyword>
<dbReference type="EMBL" id="JOJP01000001">
    <property type="protein sequence ID" value="KEI72202.1"/>
    <property type="molecule type" value="Genomic_DNA"/>
</dbReference>
<reference evidence="2 3" key="1">
    <citation type="submission" date="2014-06" db="EMBL/GenBank/DDBJ databases">
        <title>Whole Genome Sequences of Three Symbiotic Endozoicomonas Bacteria.</title>
        <authorList>
            <person name="Neave M.J."/>
            <person name="Apprill A."/>
            <person name="Voolstra C.R."/>
        </authorList>
    </citation>
    <scope>NUCLEOTIDE SEQUENCE [LARGE SCALE GENOMIC DNA]</scope>
    <source>
        <strain evidence="2 3">DSM 22380</strain>
    </source>
</reference>
<sequence length="88" mass="9432">MIIRIATTMTLIAGLAISAASAIANEKRVTGGDNAYYISEHSGQTFSSVDFSWPESQFKGGDGYNGPVESKAFKAYVIHEEKKGGDNQ</sequence>
<proteinExistence type="predicted"/>
<comment type="caution">
    <text evidence="2">The sequence shown here is derived from an EMBL/GenBank/DDBJ whole genome shotgun (WGS) entry which is preliminary data.</text>
</comment>
<evidence type="ECO:0000313" key="3">
    <source>
        <dbReference type="Proteomes" id="UP000027997"/>
    </source>
</evidence>
<accession>A0A081KDH6</accession>
<keyword evidence="3" id="KW-1185">Reference proteome</keyword>
<evidence type="ECO:0000313" key="2">
    <source>
        <dbReference type="EMBL" id="KEI72202.1"/>
    </source>
</evidence>
<feature type="signal peptide" evidence="1">
    <location>
        <begin position="1"/>
        <end position="24"/>
    </location>
</feature>
<dbReference type="Proteomes" id="UP000027997">
    <property type="component" value="Unassembled WGS sequence"/>
</dbReference>
<protein>
    <submittedName>
        <fullName evidence="2">Uncharacterized protein</fullName>
    </submittedName>
</protein>